<dbReference type="PANTHER" id="PTHR12352">
    <property type="entry name" value="SECRETED MODULAR CALCIUM-BINDING PROTEIN"/>
    <property type="match status" value="1"/>
</dbReference>
<keyword evidence="2" id="KW-0964">Secreted</keyword>
<dbReference type="EMBL" id="HAHK01000113">
    <property type="protein sequence ID" value="SNX33707.1"/>
    <property type="molecule type" value="Transcribed_RNA"/>
</dbReference>
<feature type="domain" description="Thyroglobulin type-1" evidence="7">
    <location>
        <begin position="20"/>
        <end position="71"/>
    </location>
</feature>
<dbReference type="Pfam" id="PF00086">
    <property type="entry name" value="Thyroglobulin_1"/>
    <property type="match status" value="2"/>
</dbReference>
<evidence type="ECO:0000256" key="6">
    <source>
        <dbReference type="SAM" id="SignalP"/>
    </source>
</evidence>
<accession>A0A4Q8K409</accession>
<evidence type="ECO:0000256" key="5">
    <source>
        <dbReference type="PROSITE-ProRule" id="PRU00500"/>
    </source>
</evidence>
<proteinExistence type="predicted"/>
<dbReference type="SMART" id="SM00211">
    <property type="entry name" value="TY"/>
    <property type="match status" value="2"/>
</dbReference>
<keyword evidence="3" id="KW-0677">Repeat</keyword>
<dbReference type="PROSITE" id="PS00484">
    <property type="entry name" value="THYROGLOBULIN_1_1"/>
    <property type="match status" value="1"/>
</dbReference>
<dbReference type="GO" id="GO:0005615">
    <property type="term" value="C:extracellular space"/>
    <property type="evidence" value="ECO:0007669"/>
    <property type="project" value="TreeGrafter"/>
</dbReference>
<dbReference type="AlphaFoldDB" id="A0A4Q8K409"/>
<evidence type="ECO:0000256" key="1">
    <source>
        <dbReference type="ARBA" id="ARBA00004613"/>
    </source>
</evidence>
<feature type="domain" description="Thyroglobulin type-1" evidence="7">
    <location>
        <begin position="80"/>
        <end position="143"/>
    </location>
</feature>
<reference evidence="8" key="1">
    <citation type="submission" date="2017-05" db="EMBL/GenBank/DDBJ databases">
        <authorList>
            <person name="QRISCLOUD D."/>
        </authorList>
    </citation>
    <scope>NUCLEOTIDE SEQUENCE</scope>
</reference>
<protein>
    <submittedName>
        <fullName evidence="8">U62-Liphistoxin-Lsp1c_1</fullName>
    </submittedName>
</protein>
<reference evidence="8" key="2">
    <citation type="submission" date="2019-05" db="EMBL/GenBank/DDBJ databases">
        <title>Unravelling the molecular evolution of spider venoms.</title>
        <authorList>
            <person name="Pineda S."/>
        </authorList>
    </citation>
    <scope>NUCLEOTIDE SEQUENCE</scope>
</reference>
<feature type="chain" id="PRO_5036120012" evidence="6">
    <location>
        <begin position="20"/>
        <end position="143"/>
    </location>
</feature>
<evidence type="ECO:0000256" key="3">
    <source>
        <dbReference type="ARBA" id="ARBA00022737"/>
    </source>
</evidence>
<dbReference type="EMBL" id="HAHK01000104">
    <property type="protein sequence ID" value="SNX33633.1"/>
    <property type="molecule type" value="Transcribed_RNA"/>
</dbReference>
<dbReference type="Gene3D" id="4.10.800.10">
    <property type="entry name" value="Thyroglobulin type-1"/>
    <property type="match status" value="2"/>
</dbReference>
<dbReference type="InterPro" id="IPR051950">
    <property type="entry name" value="Dev_reg/Prot_inhib"/>
</dbReference>
<sequence length="143" mass="15734">MKGIISIFVFLGLVIASEAAGGCQEAREKMKQSTFPLRMIPECDEDGNYLSLQCYEHSKACMCVRPDGSAIVEPDFKVRACDCILASDKAYVPYVVGNYVPQCERDGTYSRTQCHGSTGYCWCVDENGVRLSESIPPGQDIPC</sequence>
<name>A0A4Q8K409_9ARAC</name>
<dbReference type="CDD" id="cd00191">
    <property type="entry name" value="TY"/>
    <property type="match status" value="2"/>
</dbReference>
<dbReference type="SUPFAM" id="SSF57610">
    <property type="entry name" value="Thyroglobulin type-1 domain"/>
    <property type="match status" value="2"/>
</dbReference>
<evidence type="ECO:0000256" key="4">
    <source>
        <dbReference type="ARBA" id="ARBA00023157"/>
    </source>
</evidence>
<dbReference type="PANTHER" id="PTHR12352:SF3">
    <property type="entry name" value="NIDOGEN-2"/>
    <property type="match status" value="1"/>
</dbReference>
<comment type="subcellular location">
    <subcellularLocation>
        <location evidence="1">Secreted</location>
    </subcellularLocation>
</comment>
<feature type="disulfide bond" evidence="5">
    <location>
        <begin position="123"/>
        <end position="143"/>
    </location>
</feature>
<comment type="caution">
    <text evidence="5">Lacks conserved residue(s) required for the propagation of feature annotation.</text>
</comment>
<feature type="signal peptide" evidence="6">
    <location>
        <begin position="1"/>
        <end position="19"/>
    </location>
</feature>
<dbReference type="InterPro" id="IPR036857">
    <property type="entry name" value="Thyroglobulin_1_sf"/>
</dbReference>
<dbReference type="PROSITE" id="PS51162">
    <property type="entry name" value="THYROGLOBULIN_1_2"/>
    <property type="match status" value="2"/>
</dbReference>
<feature type="disulfide bond" evidence="5">
    <location>
        <begin position="114"/>
        <end position="121"/>
    </location>
</feature>
<organism evidence="8">
    <name type="scientific">Liphistius sp. SGP-2016</name>
    <dbReference type="NCBI Taxonomy" id="1905180"/>
    <lineage>
        <taxon>Eukaryota</taxon>
        <taxon>Metazoa</taxon>
        <taxon>Ecdysozoa</taxon>
        <taxon>Arthropoda</taxon>
        <taxon>Chelicerata</taxon>
        <taxon>Arachnida</taxon>
        <taxon>Araneae</taxon>
        <taxon>Mesothelae</taxon>
        <taxon>Liphistiidae</taxon>
        <taxon>Liphistius</taxon>
    </lineage>
</organism>
<keyword evidence="4 5" id="KW-1015">Disulfide bond</keyword>
<dbReference type="InterPro" id="IPR000716">
    <property type="entry name" value="Thyroglobulin_1"/>
</dbReference>
<keyword evidence="6" id="KW-0732">Signal</keyword>
<evidence type="ECO:0000256" key="2">
    <source>
        <dbReference type="ARBA" id="ARBA00022525"/>
    </source>
</evidence>
<evidence type="ECO:0000259" key="7">
    <source>
        <dbReference type="PROSITE" id="PS51162"/>
    </source>
</evidence>
<evidence type="ECO:0000313" key="8">
    <source>
        <dbReference type="EMBL" id="SNX33707.1"/>
    </source>
</evidence>
<feature type="disulfide bond" evidence="5">
    <location>
        <begin position="54"/>
        <end position="61"/>
    </location>
</feature>